<name>A0A0B1P5C7_UNCNE</name>
<dbReference type="AlphaFoldDB" id="A0A0B1P5C7"/>
<organism evidence="1 2">
    <name type="scientific">Uncinula necator</name>
    <name type="common">Grape powdery mildew</name>
    <dbReference type="NCBI Taxonomy" id="52586"/>
    <lineage>
        <taxon>Eukaryota</taxon>
        <taxon>Fungi</taxon>
        <taxon>Dikarya</taxon>
        <taxon>Ascomycota</taxon>
        <taxon>Pezizomycotina</taxon>
        <taxon>Leotiomycetes</taxon>
        <taxon>Erysiphales</taxon>
        <taxon>Erysiphaceae</taxon>
        <taxon>Erysiphe</taxon>
    </lineage>
</organism>
<evidence type="ECO:0000313" key="1">
    <source>
        <dbReference type="EMBL" id="KHJ31844.1"/>
    </source>
</evidence>
<evidence type="ECO:0000313" key="2">
    <source>
        <dbReference type="Proteomes" id="UP000030854"/>
    </source>
</evidence>
<sequence>MRELPCPPELRAVVEAEKRRAAQIAANIELCTIAIYCVEAALAPLAIGTLNNFVVSLKVNLKPTIAHFLRSGTAATPLTFPSRPTGRLPAIPTIKNIARCVSLAKVNHQYTPKSKTGGTWAKVALKGHQNSPATASTTQSASIQRMKNNSENYTASSGPDERLLLRIDKNHEWRILAPSGAHELLSKHLNCIPSNITHITRTPTGLALTAKEKETRQKLLNDSDAISTQGANLEPTSEPITYRIATVPVALRTSIGSVIVEDTNLASEIVRVINVATKMVRVHGKTHADAPHHSWLAHFPREQAPRPGFRLFDESGIAVLYKT</sequence>
<dbReference type="Proteomes" id="UP000030854">
    <property type="component" value="Unassembled WGS sequence"/>
</dbReference>
<gene>
    <name evidence="1" type="ORF">EV44_g3657</name>
</gene>
<comment type="caution">
    <text evidence="1">The sequence shown here is derived from an EMBL/GenBank/DDBJ whole genome shotgun (WGS) entry which is preliminary data.</text>
</comment>
<dbReference type="EMBL" id="JNVN01002541">
    <property type="protein sequence ID" value="KHJ31844.1"/>
    <property type="molecule type" value="Genomic_DNA"/>
</dbReference>
<reference evidence="1 2" key="1">
    <citation type="journal article" date="2014" name="BMC Genomics">
        <title>Adaptive genomic structural variation in the grape powdery mildew pathogen, Erysiphe necator.</title>
        <authorList>
            <person name="Jones L."/>
            <person name="Riaz S."/>
            <person name="Morales-Cruz A."/>
            <person name="Amrine K.C."/>
            <person name="McGuire B."/>
            <person name="Gubler W.D."/>
            <person name="Walker M.A."/>
            <person name="Cantu D."/>
        </authorList>
    </citation>
    <scope>NUCLEOTIDE SEQUENCE [LARGE SCALE GENOMIC DNA]</scope>
    <source>
        <strain evidence="2">c</strain>
    </source>
</reference>
<accession>A0A0B1P5C7</accession>
<proteinExistence type="predicted"/>
<dbReference type="HOGENOM" id="CLU_018153_0_1_1"/>
<protein>
    <submittedName>
        <fullName evidence="1">Putative eka-like protein</fullName>
    </submittedName>
</protein>
<keyword evidence="2" id="KW-1185">Reference proteome</keyword>